<sequence>MPSYTIKQITIEEALPIRHKVMWPNETIDYVRLPEDDEGTHYGLIIDSNLIAVISLFIKGKEAQFRKFATLHEYQGKGYGTILLNAIMNIAAENNLTRIWCNARTSKTNFYAKFNMQLTPVEFIKGGLNYVIMERNFH</sequence>
<dbReference type="EMBL" id="FZNV01000002">
    <property type="protein sequence ID" value="SNR47565.1"/>
    <property type="molecule type" value="Genomic_DNA"/>
</dbReference>
<dbReference type="Proteomes" id="UP000198337">
    <property type="component" value="Unassembled WGS sequence"/>
</dbReference>
<keyword evidence="3" id="KW-1185">Reference proteome</keyword>
<gene>
    <name evidence="2" type="ORF">SAMN04488009_2039</name>
</gene>
<reference evidence="2 3" key="1">
    <citation type="submission" date="2017-06" db="EMBL/GenBank/DDBJ databases">
        <authorList>
            <person name="Varghese N."/>
            <person name="Submissions S."/>
        </authorList>
    </citation>
    <scope>NUCLEOTIDE SEQUENCE [LARGE SCALE GENOMIC DNA]</scope>
    <source>
        <strain evidence="2 3">DSM 19840</strain>
    </source>
</reference>
<feature type="domain" description="N-acetyltransferase" evidence="1">
    <location>
        <begin position="1"/>
        <end position="138"/>
    </location>
</feature>
<proteinExistence type="predicted"/>
<comment type="caution">
    <text evidence="2">The sequence shown here is derived from an EMBL/GenBank/DDBJ whole genome shotgun (WGS) entry which is preliminary data.</text>
</comment>
<organism evidence="2 3">
    <name type="scientific">Maribacter sedimenticola</name>
    <dbReference type="NCBI Taxonomy" id="228956"/>
    <lineage>
        <taxon>Bacteria</taxon>
        <taxon>Pseudomonadati</taxon>
        <taxon>Bacteroidota</taxon>
        <taxon>Flavobacteriia</taxon>
        <taxon>Flavobacteriales</taxon>
        <taxon>Flavobacteriaceae</taxon>
        <taxon>Maribacter</taxon>
    </lineage>
</organism>
<evidence type="ECO:0000313" key="2">
    <source>
        <dbReference type="EMBL" id="SNR47565.1"/>
    </source>
</evidence>
<dbReference type="InterPro" id="IPR016181">
    <property type="entry name" value="Acyl_CoA_acyltransferase"/>
</dbReference>
<evidence type="ECO:0000313" key="3">
    <source>
        <dbReference type="Proteomes" id="UP000198337"/>
    </source>
</evidence>
<accession>A0ABY1SGW9</accession>
<dbReference type="RefSeq" id="WP_245838892.1">
    <property type="nucleotide sequence ID" value="NZ_FZNV01000002.1"/>
</dbReference>
<dbReference type="Gene3D" id="3.40.630.30">
    <property type="match status" value="1"/>
</dbReference>
<name>A0ABY1SGW9_9FLAO</name>
<dbReference type="PROSITE" id="PS51186">
    <property type="entry name" value="GNAT"/>
    <property type="match status" value="1"/>
</dbReference>
<evidence type="ECO:0000259" key="1">
    <source>
        <dbReference type="PROSITE" id="PS51186"/>
    </source>
</evidence>
<dbReference type="CDD" id="cd04301">
    <property type="entry name" value="NAT_SF"/>
    <property type="match status" value="1"/>
</dbReference>
<dbReference type="SUPFAM" id="SSF55729">
    <property type="entry name" value="Acyl-CoA N-acyltransferases (Nat)"/>
    <property type="match status" value="1"/>
</dbReference>
<dbReference type="InterPro" id="IPR000182">
    <property type="entry name" value="GNAT_dom"/>
</dbReference>
<dbReference type="Pfam" id="PF00583">
    <property type="entry name" value="Acetyltransf_1"/>
    <property type="match status" value="1"/>
</dbReference>
<protein>
    <submittedName>
        <fullName evidence="2">Acetyltransferase (GNAT) domain-containing protein</fullName>
    </submittedName>
</protein>